<feature type="region of interest" description="Disordered" evidence="1">
    <location>
        <begin position="1"/>
        <end position="38"/>
    </location>
</feature>
<feature type="compositionally biased region" description="Basic and acidic residues" evidence="1">
    <location>
        <begin position="171"/>
        <end position="182"/>
    </location>
</feature>
<feature type="region of interest" description="Disordered" evidence="1">
    <location>
        <begin position="156"/>
        <end position="187"/>
    </location>
</feature>
<evidence type="ECO:0000313" key="3">
    <source>
        <dbReference type="EMBL" id="RZU48643.1"/>
    </source>
</evidence>
<protein>
    <submittedName>
        <fullName evidence="3">Uncharacterized protein DUF4157</fullName>
    </submittedName>
</protein>
<feature type="region of interest" description="Disordered" evidence="1">
    <location>
        <begin position="255"/>
        <end position="292"/>
    </location>
</feature>
<dbReference type="Pfam" id="PF13699">
    <property type="entry name" value="eCIS_core"/>
    <property type="match status" value="1"/>
</dbReference>
<evidence type="ECO:0000259" key="2">
    <source>
        <dbReference type="Pfam" id="PF13699"/>
    </source>
</evidence>
<keyword evidence="4" id="KW-1185">Reference proteome</keyword>
<name>A0A4Q7ZEU2_9ACTN</name>
<proteinExistence type="predicted"/>
<comment type="caution">
    <text evidence="3">The sequence shown here is derived from an EMBL/GenBank/DDBJ whole genome shotgun (WGS) entry which is preliminary data.</text>
</comment>
<organism evidence="3 4">
    <name type="scientific">Krasilnikovia cinnamomea</name>
    <dbReference type="NCBI Taxonomy" id="349313"/>
    <lineage>
        <taxon>Bacteria</taxon>
        <taxon>Bacillati</taxon>
        <taxon>Actinomycetota</taxon>
        <taxon>Actinomycetes</taxon>
        <taxon>Micromonosporales</taxon>
        <taxon>Micromonosporaceae</taxon>
        <taxon>Krasilnikovia</taxon>
    </lineage>
</organism>
<evidence type="ECO:0000313" key="4">
    <source>
        <dbReference type="Proteomes" id="UP000292564"/>
    </source>
</evidence>
<feature type="domain" description="eCIS core" evidence="2">
    <location>
        <begin position="88"/>
        <end position="156"/>
    </location>
</feature>
<feature type="compositionally biased region" description="Basic and acidic residues" evidence="1">
    <location>
        <begin position="1"/>
        <end position="12"/>
    </location>
</feature>
<dbReference type="Proteomes" id="UP000292564">
    <property type="component" value="Unassembled WGS sequence"/>
</dbReference>
<dbReference type="OrthoDB" id="9153660at2"/>
<sequence>MRARLEPRRDADEAIVPVAHPTRPSPRPGRLSPDQLPPDRFSLETALVAGNAAIHRLVRDTTVPPHQDRSEPADAFALATSGQAGSVPYRARMEAAFGQDFGHVDAYLGGERARAGLAALGAHAATYGNRIAFADPHPAPGVVAHELAHVLQHDGASLPERPSGVSSPGDATERAATERAAAERAATGRSVGAAPALIHRLVATAGGSWTTSAYRPVNQPGRIGAHIELHFTANDLVEATQIGLSQSVRTLSATARGGAVDTPSNARTMPDFLQRGEGDVGRGIDRRDFGRGGTIPNTNPLYGVYNVAPAGAAPAVVSAALGDVAASGGNNATGVHRRKPDGTFFPAVDAVLDDTPGRTPAFAGQQWEQSFEVAALAIDGPLAGMYLGSVAWGWRTDDAGRAKLDPAAITLVRQGPPTEAFGDAAVKWNALTFTDPTTGTVYNTVDLPIAHDIDMFDTVNLARRLVELRAEVARLPAGPDRVRRDFTRLAYERELAHRNVEVWVKVRGTEDWTGADEVYVRVSGQKKHRTKAKKLNDGDSHDFLVPLEAFTTTLPLASEVLIEVFDEDTPDADDKIVSMRWSPAMGPVKNKASMDDANYDVRVGYER</sequence>
<gene>
    <name evidence="3" type="ORF">EV385_0361</name>
</gene>
<dbReference type="RefSeq" id="WP_130507858.1">
    <property type="nucleotide sequence ID" value="NZ_SHKY01000001.1"/>
</dbReference>
<feature type="compositionally biased region" description="Basic and acidic residues" evidence="1">
    <location>
        <begin position="274"/>
        <end position="290"/>
    </location>
</feature>
<dbReference type="EMBL" id="SHKY01000001">
    <property type="protein sequence ID" value="RZU48643.1"/>
    <property type="molecule type" value="Genomic_DNA"/>
</dbReference>
<dbReference type="AlphaFoldDB" id="A0A4Q7ZEU2"/>
<evidence type="ECO:0000256" key="1">
    <source>
        <dbReference type="SAM" id="MobiDB-lite"/>
    </source>
</evidence>
<reference evidence="3 4" key="1">
    <citation type="submission" date="2019-02" db="EMBL/GenBank/DDBJ databases">
        <title>Sequencing the genomes of 1000 actinobacteria strains.</title>
        <authorList>
            <person name="Klenk H.-P."/>
        </authorList>
    </citation>
    <scope>NUCLEOTIDE SEQUENCE [LARGE SCALE GENOMIC DNA]</scope>
    <source>
        <strain evidence="3 4">DSM 45162</strain>
    </source>
</reference>
<dbReference type="InterPro" id="IPR025295">
    <property type="entry name" value="eCIS_core_dom"/>
</dbReference>
<accession>A0A4Q7ZEU2</accession>